<dbReference type="EMBL" id="HBHJ01002208">
    <property type="protein sequence ID" value="CAD9662480.1"/>
    <property type="molecule type" value="Transcribed_RNA"/>
</dbReference>
<proteinExistence type="predicted"/>
<protein>
    <submittedName>
        <fullName evidence="2">Uncharacterized protein</fullName>
    </submittedName>
</protein>
<dbReference type="AlphaFoldDB" id="A0A7S2W278"/>
<accession>A0A7S2W278</accession>
<reference evidence="2" key="1">
    <citation type="submission" date="2021-01" db="EMBL/GenBank/DDBJ databases">
        <authorList>
            <person name="Corre E."/>
            <person name="Pelletier E."/>
            <person name="Niang G."/>
            <person name="Scheremetjew M."/>
            <person name="Finn R."/>
            <person name="Kale V."/>
            <person name="Holt S."/>
            <person name="Cochrane G."/>
            <person name="Meng A."/>
            <person name="Brown T."/>
            <person name="Cohen L."/>
        </authorList>
    </citation>
    <scope>NUCLEOTIDE SEQUENCE</scope>
    <source>
        <strain evidence="2">CCMP1243</strain>
    </source>
</reference>
<feature type="region of interest" description="Disordered" evidence="1">
    <location>
        <begin position="1"/>
        <end position="97"/>
    </location>
</feature>
<name>A0A7S2W278_9STRA</name>
<evidence type="ECO:0000256" key="1">
    <source>
        <dbReference type="SAM" id="MobiDB-lite"/>
    </source>
</evidence>
<evidence type="ECO:0000313" key="2">
    <source>
        <dbReference type="EMBL" id="CAD9662480.1"/>
    </source>
</evidence>
<organism evidence="2">
    <name type="scientific">Rhizochromulina marina</name>
    <dbReference type="NCBI Taxonomy" id="1034831"/>
    <lineage>
        <taxon>Eukaryota</taxon>
        <taxon>Sar</taxon>
        <taxon>Stramenopiles</taxon>
        <taxon>Ochrophyta</taxon>
        <taxon>Dictyochophyceae</taxon>
        <taxon>Rhizochromulinales</taxon>
        <taxon>Rhizochromulina</taxon>
    </lineage>
</organism>
<sequence length="157" mass="17203">MCLPPLHDRQRAALVDAQDRKATQTAPPLLAPAHVPSPLHGGQRAASENARDRVPLQTTPAQPASAGVEEGAQPTPPDWDPMPNTGPNQQNIWPPDPGANFQCQAFYILRLQERGTRTIPGRSPRRRGGYLATFLAKTTRDSSAANGWLDFHLRRYA</sequence>
<gene>
    <name evidence="2" type="ORF">RMAR1173_LOCUS1394</name>
</gene>
<feature type="compositionally biased region" description="Basic and acidic residues" evidence="1">
    <location>
        <begin position="1"/>
        <end position="22"/>
    </location>
</feature>